<dbReference type="AlphaFoldDB" id="A0A7W1XUD5"/>
<dbReference type="RefSeq" id="WP_181741924.1">
    <property type="nucleotide sequence ID" value="NZ_JACEOL010000053.1"/>
</dbReference>
<reference evidence="1 2" key="1">
    <citation type="submission" date="2020-07" db="EMBL/GenBank/DDBJ databases">
        <title>Thermoactinomyces phylogeny.</title>
        <authorList>
            <person name="Dunlap C."/>
        </authorList>
    </citation>
    <scope>NUCLEOTIDE SEQUENCE [LARGE SCALE GENOMIC DNA]</scope>
    <source>
        <strain evidence="1 2">AMNI-1</strain>
    </source>
</reference>
<dbReference type="EMBL" id="JACEOL010000053">
    <property type="protein sequence ID" value="MBA4603453.1"/>
    <property type="molecule type" value="Genomic_DNA"/>
</dbReference>
<keyword evidence="2" id="KW-1185">Reference proteome</keyword>
<dbReference type="InterPro" id="IPR007391">
    <property type="entry name" value="Vancomycin_resist_VanW"/>
</dbReference>
<accession>A0A7W1XUD5</accession>
<dbReference type="PANTHER" id="PTHR35788">
    <property type="entry name" value="EXPORTED PROTEIN-RELATED"/>
    <property type="match status" value="1"/>
</dbReference>
<dbReference type="Pfam" id="PF04294">
    <property type="entry name" value="VanW"/>
    <property type="match status" value="1"/>
</dbReference>
<dbReference type="InterPro" id="IPR052913">
    <property type="entry name" value="Glycopeptide_resist_protein"/>
</dbReference>
<dbReference type="Proteomes" id="UP000538292">
    <property type="component" value="Unassembled WGS sequence"/>
</dbReference>
<gene>
    <name evidence="1" type="ORF">H2C83_14275</name>
</gene>
<proteinExistence type="predicted"/>
<evidence type="ECO:0000313" key="1">
    <source>
        <dbReference type="EMBL" id="MBA4603453.1"/>
    </source>
</evidence>
<sequence length="314" mass="36028">MHSPKLKLFFLLFISTLFISPPISRAVQPVINQETRLIIRFGQQEWILDLREIGFDGVDPTTLNHDALMNMFRETVVKKVNRPPRSAFYKERKVVSHELGRTVDEKKVRAWFDQIHAYVNQPVDLPVRWSKPELTTGELMQLKQKLLGSYTTYFNYRNVNRSHNIKLSAKAIDHKVLMPGEIFSFNEVVGIRTVKRGYLPARIIVKGEYSEGVGGGICQTSSTLFNSVDQAGMEIVERMSHSRRVAYVPKHRDATVSWGGPDFKFKNPLSSPVLIVAEVKKGRLSIYVYAPRSAHYFPRRIPKAPSEKESLREE</sequence>
<evidence type="ECO:0000313" key="2">
    <source>
        <dbReference type="Proteomes" id="UP000538292"/>
    </source>
</evidence>
<dbReference type="PANTHER" id="PTHR35788:SF1">
    <property type="entry name" value="EXPORTED PROTEIN"/>
    <property type="match status" value="1"/>
</dbReference>
<organism evidence="1 2">
    <name type="scientific">Thermoactinomyces mirandus</name>
    <dbReference type="NCBI Taxonomy" id="2756294"/>
    <lineage>
        <taxon>Bacteria</taxon>
        <taxon>Bacillati</taxon>
        <taxon>Bacillota</taxon>
        <taxon>Bacilli</taxon>
        <taxon>Bacillales</taxon>
        <taxon>Thermoactinomycetaceae</taxon>
        <taxon>Thermoactinomyces</taxon>
    </lineage>
</organism>
<comment type="caution">
    <text evidence="1">The sequence shown here is derived from an EMBL/GenBank/DDBJ whole genome shotgun (WGS) entry which is preliminary data.</text>
</comment>
<protein>
    <submittedName>
        <fullName evidence="1">VanW family protein</fullName>
    </submittedName>
</protein>
<name>A0A7W1XUD5_9BACL</name>